<dbReference type="EMBL" id="VFPT01000001">
    <property type="protein sequence ID" value="TQM92437.1"/>
    <property type="molecule type" value="Genomic_DNA"/>
</dbReference>
<dbReference type="Proteomes" id="UP000320582">
    <property type="component" value="Unassembled WGS sequence"/>
</dbReference>
<evidence type="ECO:0000259" key="1">
    <source>
        <dbReference type="Pfam" id="PF06048"/>
    </source>
</evidence>
<dbReference type="Pfam" id="PF06048">
    <property type="entry name" value="DUF927"/>
    <property type="match status" value="1"/>
</dbReference>
<keyword evidence="3" id="KW-1185">Reference proteome</keyword>
<proteinExistence type="predicted"/>
<feature type="domain" description="DUF927" evidence="1">
    <location>
        <begin position="13"/>
        <end position="262"/>
    </location>
</feature>
<dbReference type="OrthoDB" id="784829at2"/>
<evidence type="ECO:0000313" key="2">
    <source>
        <dbReference type="EMBL" id="TQM92437.1"/>
    </source>
</evidence>
<comment type="caution">
    <text evidence="2">The sequence shown here is derived from an EMBL/GenBank/DDBJ whole genome shotgun (WGS) entry which is preliminary data.</text>
</comment>
<evidence type="ECO:0000313" key="3">
    <source>
        <dbReference type="Proteomes" id="UP000320582"/>
    </source>
</evidence>
<organism evidence="2 3">
    <name type="scientific">Roseinatronobacter monicus</name>
    <dbReference type="NCBI Taxonomy" id="393481"/>
    <lineage>
        <taxon>Bacteria</taxon>
        <taxon>Pseudomonadati</taxon>
        <taxon>Pseudomonadota</taxon>
        <taxon>Alphaproteobacteria</taxon>
        <taxon>Rhodobacterales</taxon>
        <taxon>Paracoccaceae</taxon>
        <taxon>Roseinatronobacter</taxon>
    </lineage>
</organism>
<protein>
    <submittedName>
        <fullName evidence="2">Uncharacterized protein DUF927</fullName>
    </submittedName>
</protein>
<accession>A0A543KBJ8</accession>
<dbReference type="RefSeq" id="WP_142080142.1">
    <property type="nucleotide sequence ID" value="NZ_VFPT01000001.1"/>
</dbReference>
<gene>
    <name evidence="2" type="ORF">BD293_1044</name>
</gene>
<sequence length="554" mass="60369">MVNQNNASILEAYSVKVTRMARHMQDGSYYKGVIFPTPDGESSEHFIPNEVVHDTRKLLNYLSRNGMTQPADKKERAKLLEAIGLAEPADRCSLTIMTGWHGRTYVLPHKSISRDQSDDIRYFGALAPNAEAGSLDNWKDEVAKPLAASSIGVFTVVAALMPIIAHMTNCENAIFHISGKSGVGKTTLARVAASVWPGGHASLANWDSTPSGLQDLMASSNDGFASLDEFSASASDNRAQRKFLREVTYMLATGSTRRRSKHYSGGADVQKYRFLALSTGESTAASIAALAGEERMLGEEARFLDLPIEDSPTGIFDLLAETEHRSTQKQAAQLADNLNVTTTQYFGTAAPAFIRYVVDNFDKVELLVKERVALFNKKLNVPSTGWERRISNKFGLAYAVGVLAIDAGILPWSKVLVKDSAVTAYGLARSHLFTEADRLNDALEKLQATAKAAPIVDLTEPPVPEVSIVNAAPALRMRQNGKTVRILVNVAAFNTIGDTAVRDNLIGKLDLAGVVLKKHTTARPTSAQVTPIKGARRQSYMCFTRKLLKFELPN</sequence>
<reference evidence="2 3" key="1">
    <citation type="submission" date="2019-06" db="EMBL/GenBank/DDBJ databases">
        <title>Genomic Encyclopedia of Archaeal and Bacterial Type Strains, Phase II (KMG-II): from individual species to whole genera.</title>
        <authorList>
            <person name="Goeker M."/>
        </authorList>
    </citation>
    <scope>NUCLEOTIDE SEQUENCE [LARGE SCALE GENOMIC DNA]</scope>
    <source>
        <strain evidence="2 3">DSM 18423</strain>
    </source>
</reference>
<name>A0A543KBJ8_9RHOB</name>
<dbReference type="InterPro" id="IPR009270">
    <property type="entry name" value="DUF927"/>
</dbReference>
<dbReference type="AlphaFoldDB" id="A0A543KBJ8"/>